<feature type="binding site" evidence="9">
    <location>
        <begin position="155"/>
        <end position="160"/>
    </location>
    <ligand>
        <name>ATP</name>
        <dbReference type="ChEBI" id="CHEBI:30616"/>
    </ligand>
</feature>
<evidence type="ECO:0000256" key="1">
    <source>
        <dbReference type="ARBA" id="ARBA00022472"/>
    </source>
</evidence>
<name>A0A5S9F1J5_UABAM</name>
<proteinExistence type="inferred from homology"/>
<dbReference type="Pfam" id="PF00006">
    <property type="entry name" value="ATP-synt_ab"/>
    <property type="match status" value="1"/>
</dbReference>
<dbReference type="InterPro" id="IPR003593">
    <property type="entry name" value="AAA+_ATPase"/>
</dbReference>
<gene>
    <name evidence="9" type="primary">rho</name>
    <name evidence="14" type="ORF">UABAM_00821</name>
</gene>
<evidence type="ECO:0000256" key="4">
    <source>
        <dbReference type="ARBA" id="ARBA00022806"/>
    </source>
</evidence>
<accession>A0A5S9F1J5</accession>
<dbReference type="InterPro" id="IPR041703">
    <property type="entry name" value="Rho_factor_ATP-bd"/>
</dbReference>
<keyword evidence="15" id="KW-1185">Reference proteome</keyword>
<dbReference type="InterPro" id="IPR012340">
    <property type="entry name" value="NA-bd_OB-fold"/>
</dbReference>
<comment type="caution">
    <text evidence="9">Lacks conserved residue(s) required for the propagation of feature annotation.</text>
</comment>
<comment type="function">
    <text evidence="9">Facilitates transcription termination by a mechanism that involves Rho binding to the nascent RNA, activation of Rho's RNA-dependent ATPase activity, and release of the mRNA from the DNA template.</text>
</comment>
<evidence type="ECO:0000256" key="3">
    <source>
        <dbReference type="ARBA" id="ARBA00022801"/>
    </source>
</evidence>
<evidence type="ECO:0000256" key="7">
    <source>
        <dbReference type="ARBA" id="ARBA00023015"/>
    </source>
</evidence>
<dbReference type="InterPro" id="IPR000194">
    <property type="entry name" value="ATPase_F1/V1/A1_a/bsu_nucl-bd"/>
</dbReference>
<dbReference type="SUPFAM" id="SSF50249">
    <property type="entry name" value="Nucleic acid-binding proteins"/>
    <property type="match status" value="1"/>
</dbReference>
<dbReference type="SMART" id="SM00382">
    <property type="entry name" value="AAA"/>
    <property type="match status" value="1"/>
</dbReference>
<keyword evidence="3 9" id="KW-0378">Hydrolase</keyword>
<keyword evidence="4 9" id="KW-0347">Helicase</keyword>
<keyword evidence="5 9" id="KW-0067">ATP-binding</keyword>
<keyword evidence="1 9" id="KW-0806">Transcription termination</keyword>
<dbReference type="GO" id="GO:0005524">
    <property type="term" value="F:ATP binding"/>
    <property type="evidence" value="ECO:0007669"/>
    <property type="project" value="UniProtKB-UniRule"/>
</dbReference>
<dbReference type="NCBIfam" id="NF006886">
    <property type="entry name" value="PRK09376.1"/>
    <property type="match status" value="1"/>
</dbReference>
<evidence type="ECO:0000256" key="8">
    <source>
        <dbReference type="ARBA" id="ARBA00023163"/>
    </source>
</evidence>
<dbReference type="GO" id="GO:0016787">
    <property type="term" value="F:hydrolase activity"/>
    <property type="evidence" value="ECO:0007669"/>
    <property type="project" value="UniProtKB-KW"/>
</dbReference>
<dbReference type="EMBL" id="AP019860">
    <property type="protein sequence ID" value="BBM82478.1"/>
    <property type="molecule type" value="Genomic_DNA"/>
</dbReference>
<evidence type="ECO:0000313" key="15">
    <source>
        <dbReference type="Proteomes" id="UP000326354"/>
    </source>
</evidence>
<evidence type="ECO:0000256" key="5">
    <source>
        <dbReference type="ARBA" id="ARBA00022840"/>
    </source>
</evidence>
<dbReference type="InterPro" id="IPR027417">
    <property type="entry name" value="P-loop_NTPase"/>
</dbReference>
<dbReference type="GO" id="GO:0003723">
    <property type="term" value="F:RNA binding"/>
    <property type="evidence" value="ECO:0007669"/>
    <property type="project" value="UniProtKB-UniRule"/>
</dbReference>
<dbReference type="CDD" id="cd04459">
    <property type="entry name" value="Rho_CSD"/>
    <property type="match status" value="1"/>
</dbReference>
<comment type="subunit">
    <text evidence="9">Homohexamer. The homohexamer assembles into an open ring structure.</text>
</comment>
<dbReference type="AlphaFoldDB" id="A0A5S9F1J5"/>
<keyword evidence="2 9" id="KW-0547">Nucleotide-binding</keyword>
<feature type="domain" description="Rho RNA-BD" evidence="13">
    <location>
        <begin position="24"/>
        <end position="99"/>
    </location>
</feature>
<dbReference type="HAMAP" id="MF_01884">
    <property type="entry name" value="Rho"/>
    <property type="match status" value="1"/>
</dbReference>
<dbReference type="SMART" id="SM00357">
    <property type="entry name" value="CSP"/>
    <property type="match status" value="1"/>
</dbReference>
<keyword evidence="6 9" id="KW-0694">RNA-binding</keyword>
<dbReference type="GO" id="GO:0005829">
    <property type="term" value="C:cytosol"/>
    <property type="evidence" value="ECO:0007669"/>
    <property type="project" value="UniProtKB-ARBA"/>
</dbReference>
<organism evidence="14 15">
    <name type="scientific">Uabimicrobium amorphum</name>
    <dbReference type="NCBI Taxonomy" id="2596890"/>
    <lineage>
        <taxon>Bacteria</taxon>
        <taxon>Pseudomonadati</taxon>
        <taxon>Planctomycetota</taxon>
        <taxon>Candidatus Uabimicrobiia</taxon>
        <taxon>Candidatus Uabimicrobiales</taxon>
        <taxon>Candidatus Uabimicrobiaceae</taxon>
        <taxon>Candidatus Uabimicrobium</taxon>
    </lineage>
</organism>
<evidence type="ECO:0000256" key="11">
    <source>
        <dbReference type="PROSITE-ProRule" id="PRU01203"/>
    </source>
</evidence>
<feature type="region of interest" description="Disordered" evidence="12">
    <location>
        <begin position="1"/>
        <end position="23"/>
    </location>
</feature>
<dbReference type="GO" id="GO:0008186">
    <property type="term" value="F:ATP-dependent activity, acting on RNA"/>
    <property type="evidence" value="ECO:0007669"/>
    <property type="project" value="UniProtKB-UniRule"/>
</dbReference>
<evidence type="ECO:0000256" key="2">
    <source>
        <dbReference type="ARBA" id="ARBA00022741"/>
    </source>
</evidence>
<sequence length="397" mass="44257">MQNNKRNYTNKKKNNNRRNTNTVTTSGEGVLEILPDGFGFLRSQKHNYLPSKEDIYISPAQISKFKLRTGVTINGQVRAAKGSEKYRALAKVESVNGGPAETFTKLQTFDTLTPIYPDEQIRLEIQGHDDVAPRVIDMLIPFGKGQRGLIVAPPRVGKTVLLKTLAKSISTNHPETALIVLLIDERPEEVTDMRRCIQGEVISCTFDESANNHIQVAEIVLEKAKRMVEEGKDVVVLLDSLTRLGRAYNTESTPSGRTLSGGMDANAIQKPKKLFGAARNIEDGGSLTIIATALIETGSRMDDVIFEEFKGTGNMELYLSRKLADRKIFPAIDLLKSGTRGEELLLGKENIQEIWALRRILNDMKSREAMEYLIKGLKKTPNNEALLKQFSLTRKIS</sequence>
<dbReference type="InterPro" id="IPR004665">
    <property type="entry name" value="Term_rho"/>
</dbReference>
<dbReference type="EC" id="3.6.4.-" evidence="9 10"/>
<dbReference type="GO" id="GO:0006353">
    <property type="term" value="P:DNA-templated transcription termination"/>
    <property type="evidence" value="ECO:0007669"/>
    <property type="project" value="UniProtKB-UniRule"/>
</dbReference>
<feature type="binding site" evidence="9">
    <location>
        <begin position="143"/>
        <end position="148"/>
    </location>
    <ligand>
        <name>ATP</name>
        <dbReference type="ChEBI" id="CHEBI:30616"/>
    </ligand>
</feature>
<keyword evidence="8 9" id="KW-0804">Transcription</keyword>
<evidence type="ECO:0000256" key="6">
    <source>
        <dbReference type="ARBA" id="ARBA00022884"/>
    </source>
</evidence>
<reference evidence="14 15" key="1">
    <citation type="submission" date="2019-08" db="EMBL/GenBank/DDBJ databases">
        <title>Complete genome sequence of Candidatus Uab amorphum.</title>
        <authorList>
            <person name="Shiratori T."/>
            <person name="Suzuki S."/>
            <person name="Kakizawa Y."/>
            <person name="Ishida K."/>
        </authorList>
    </citation>
    <scope>NUCLEOTIDE SEQUENCE [LARGE SCALE GENOMIC DNA]</scope>
    <source>
        <strain evidence="14 15">SRT547</strain>
    </source>
</reference>
<dbReference type="PROSITE" id="PS51856">
    <property type="entry name" value="RHO_RNA_BD"/>
    <property type="match status" value="1"/>
</dbReference>
<evidence type="ECO:0000313" key="14">
    <source>
        <dbReference type="EMBL" id="BBM82478.1"/>
    </source>
</evidence>
<feature type="binding site" evidence="9">
    <location>
        <position position="186"/>
    </location>
    <ligand>
        <name>ATP</name>
        <dbReference type="ChEBI" id="CHEBI:30616"/>
    </ligand>
</feature>
<evidence type="ECO:0000256" key="12">
    <source>
        <dbReference type="SAM" id="MobiDB-lite"/>
    </source>
</evidence>
<dbReference type="OrthoDB" id="9805197at2"/>
<dbReference type="Pfam" id="PF07497">
    <property type="entry name" value="Rho_RNA_bind"/>
    <property type="match status" value="1"/>
</dbReference>
<protein>
    <recommendedName>
        <fullName evidence="9 10">Transcription termination factor Rho</fullName>
        <ecNumber evidence="9 10">3.6.4.-</ecNumber>
    </recommendedName>
    <alternativeName>
        <fullName evidence="9">ATP-dependent helicase Rho</fullName>
    </alternativeName>
</protein>
<dbReference type="InterPro" id="IPR011129">
    <property type="entry name" value="CSD"/>
</dbReference>
<dbReference type="Proteomes" id="UP000326354">
    <property type="component" value="Chromosome"/>
</dbReference>
<dbReference type="PANTHER" id="PTHR46425">
    <property type="entry name" value="TRANSCRIPTION TERMINATION FACTOR RHO"/>
    <property type="match status" value="1"/>
</dbReference>
<dbReference type="CDD" id="cd01128">
    <property type="entry name" value="rho_factor_C"/>
    <property type="match status" value="1"/>
</dbReference>
<evidence type="ECO:0000256" key="10">
    <source>
        <dbReference type="NCBIfam" id="TIGR00767"/>
    </source>
</evidence>
<dbReference type="Gene3D" id="3.40.50.300">
    <property type="entry name" value="P-loop containing nucleotide triphosphate hydrolases"/>
    <property type="match status" value="1"/>
</dbReference>
<dbReference type="KEGG" id="uam:UABAM_00821"/>
<evidence type="ECO:0000256" key="9">
    <source>
        <dbReference type="HAMAP-Rule" id="MF_01884"/>
    </source>
</evidence>
<dbReference type="InterPro" id="IPR011113">
    <property type="entry name" value="Rho_RNA-bd"/>
</dbReference>
<dbReference type="PANTHER" id="PTHR46425:SF1">
    <property type="entry name" value="TRANSCRIPTION TERMINATION FACTOR RHO"/>
    <property type="match status" value="1"/>
</dbReference>
<evidence type="ECO:0000259" key="13">
    <source>
        <dbReference type="PROSITE" id="PS51856"/>
    </source>
</evidence>
<dbReference type="Gene3D" id="2.40.50.140">
    <property type="entry name" value="Nucleic acid-binding proteins"/>
    <property type="match status" value="1"/>
</dbReference>
<dbReference type="NCBIfam" id="TIGR00767">
    <property type="entry name" value="rho"/>
    <property type="match status" value="1"/>
</dbReference>
<comment type="similarity">
    <text evidence="9 11">Belongs to the Rho family.</text>
</comment>
<dbReference type="GO" id="GO:0004386">
    <property type="term" value="F:helicase activity"/>
    <property type="evidence" value="ECO:0007669"/>
    <property type="project" value="UniProtKB-UniRule"/>
</dbReference>
<keyword evidence="7 9" id="KW-0805">Transcription regulation</keyword>
<dbReference type="SUPFAM" id="SSF52540">
    <property type="entry name" value="P-loop containing nucleoside triphosphate hydrolases"/>
    <property type="match status" value="1"/>
</dbReference>